<feature type="region of interest" description="Disordered" evidence="1">
    <location>
        <begin position="27"/>
        <end position="55"/>
    </location>
</feature>
<dbReference type="Proteomes" id="UP000553632">
    <property type="component" value="Unassembled WGS sequence"/>
</dbReference>
<name>A0A7J6QSA0_PEROL</name>
<evidence type="ECO:0000256" key="1">
    <source>
        <dbReference type="SAM" id="MobiDB-lite"/>
    </source>
</evidence>
<keyword evidence="3" id="KW-1185">Reference proteome</keyword>
<evidence type="ECO:0000313" key="3">
    <source>
        <dbReference type="Proteomes" id="UP000553632"/>
    </source>
</evidence>
<gene>
    <name evidence="2" type="ORF">FOZ63_011754</name>
</gene>
<organism evidence="2 3">
    <name type="scientific">Perkinsus olseni</name>
    <name type="common">Perkinsus atlanticus</name>
    <dbReference type="NCBI Taxonomy" id="32597"/>
    <lineage>
        <taxon>Eukaryota</taxon>
        <taxon>Sar</taxon>
        <taxon>Alveolata</taxon>
        <taxon>Perkinsozoa</taxon>
        <taxon>Perkinsea</taxon>
        <taxon>Perkinsida</taxon>
        <taxon>Perkinsidae</taxon>
        <taxon>Perkinsus</taxon>
    </lineage>
</organism>
<comment type="caution">
    <text evidence="2">The sequence shown here is derived from an EMBL/GenBank/DDBJ whole genome shotgun (WGS) entry which is preliminary data.</text>
</comment>
<reference evidence="2 3" key="1">
    <citation type="submission" date="2020-04" db="EMBL/GenBank/DDBJ databases">
        <title>Perkinsus olseni comparative genomics.</title>
        <authorList>
            <person name="Bogema D.R."/>
        </authorList>
    </citation>
    <scope>NUCLEOTIDE SEQUENCE [LARGE SCALE GENOMIC DNA]</scope>
    <source>
        <strain evidence="2 3">ATCC PRA-207</strain>
    </source>
</reference>
<protein>
    <submittedName>
        <fullName evidence="2">Uncharacterized protein</fullName>
    </submittedName>
</protein>
<accession>A0A7J6QSA0</accession>
<proteinExistence type="predicted"/>
<feature type="compositionally biased region" description="Pro residues" evidence="1">
    <location>
        <begin position="37"/>
        <end position="55"/>
    </location>
</feature>
<dbReference type="AlphaFoldDB" id="A0A7J6QSA0"/>
<dbReference type="EMBL" id="JABANO010030861">
    <property type="protein sequence ID" value="KAF4711177.1"/>
    <property type="molecule type" value="Genomic_DNA"/>
</dbReference>
<sequence>MNAARPRVNAALIDRLRADMRAKAAFRPCPLGANPSTPAPAPPPPERRTPSPPSGWLPTSRIAGVLCAHQGCNNEDLAWNDTVPEEILRAGKARPMYVARSMRGDTNMVTFGLCASHYREIKVALSIFQRIERLHLTNRQRVPRWCKVALRKLQKWNQKL</sequence>
<evidence type="ECO:0000313" key="2">
    <source>
        <dbReference type="EMBL" id="KAF4711177.1"/>
    </source>
</evidence>